<dbReference type="Pfam" id="PF00941">
    <property type="entry name" value="FAD_binding_5"/>
    <property type="match status" value="1"/>
</dbReference>
<dbReference type="InterPro" id="IPR002346">
    <property type="entry name" value="Mopterin_DH_FAD-bd"/>
</dbReference>
<keyword evidence="3" id="KW-1185">Reference proteome</keyword>
<protein>
    <submittedName>
        <fullName evidence="2">FAD-binding molybdopterin dehydrogenase</fullName>
    </submittedName>
</protein>
<evidence type="ECO:0000313" key="3">
    <source>
        <dbReference type="Proteomes" id="UP000276542"/>
    </source>
</evidence>
<dbReference type="SUPFAM" id="SSF56176">
    <property type="entry name" value="FAD-binding/transporter-associated domain-like"/>
    <property type="match status" value="1"/>
</dbReference>
<dbReference type="GO" id="GO:0071949">
    <property type="term" value="F:FAD binding"/>
    <property type="evidence" value="ECO:0007669"/>
    <property type="project" value="InterPro"/>
</dbReference>
<dbReference type="PANTHER" id="PTHR42659">
    <property type="entry name" value="XANTHINE DEHYDROGENASE SUBUNIT C-RELATED"/>
    <property type="match status" value="1"/>
</dbReference>
<evidence type="ECO:0000313" key="2">
    <source>
        <dbReference type="EMBL" id="RJS46581.1"/>
    </source>
</evidence>
<dbReference type="Proteomes" id="UP000276542">
    <property type="component" value="Unassembled WGS sequence"/>
</dbReference>
<dbReference type="PROSITE" id="PS51387">
    <property type="entry name" value="FAD_PCMH"/>
    <property type="match status" value="1"/>
</dbReference>
<reference evidence="3" key="1">
    <citation type="submission" date="2018-09" db="EMBL/GenBank/DDBJ databases">
        <authorList>
            <person name="Zhu H."/>
        </authorList>
    </citation>
    <scope>NUCLEOTIDE SEQUENCE [LARGE SCALE GENOMIC DNA]</scope>
    <source>
        <strain evidence="3">K1W22B-1</strain>
    </source>
</reference>
<dbReference type="GO" id="GO:0016491">
    <property type="term" value="F:oxidoreductase activity"/>
    <property type="evidence" value="ECO:0007669"/>
    <property type="project" value="InterPro"/>
</dbReference>
<dbReference type="InterPro" id="IPR016169">
    <property type="entry name" value="FAD-bd_PCMH_sub2"/>
</dbReference>
<dbReference type="InterPro" id="IPR016166">
    <property type="entry name" value="FAD-bd_PCMH"/>
</dbReference>
<accession>A0A3A5H967</accession>
<dbReference type="OrthoDB" id="3574189at2"/>
<evidence type="ECO:0000259" key="1">
    <source>
        <dbReference type="PROSITE" id="PS51387"/>
    </source>
</evidence>
<dbReference type="EMBL" id="QYRP01000002">
    <property type="protein sequence ID" value="RJS46581.1"/>
    <property type="molecule type" value="Genomic_DNA"/>
</dbReference>
<dbReference type="AlphaFoldDB" id="A0A3A5H967"/>
<gene>
    <name evidence="2" type="ORF">D4739_10390</name>
</gene>
<dbReference type="InterPro" id="IPR036318">
    <property type="entry name" value="FAD-bd_PCMH-like_sf"/>
</dbReference>
<dbReference type="Gene3D" id="3.30.465.10">
    <property type="match status" value="1"/>
</dbReference>
<proteinExistence type="predicted"/>
<name>A0A3A5H967_9ACTN</name>
<organism evidence="2 3">
    <name type="scientific">Nocardioides cavernaquae</name>
    <dbReference type="NCBI Taxonomy" id="2321396"/>
    <lineage>
        <taxon>Bacteria</taxon>
        <taxon>Bacillati</taxon>
        <taxon>Actinomycetota</taxon>
        <taxon>Actinomycetes</taxon>
        <taxon>Propionibacteriales</taxon>
        <taxon>Nocardioidaceae</taxon>
        <taxon>Nocardioides</taxon>
    </lineage>
</organism>
<feature type="domain" description="FAD-binding PCMH-type" evidence="1">
    <location>
        <begin position="1"/>
        <end position="172"/>
    </location>
</feature>
<sequence length="262" mass="27438">MDLVDVETLRRPRTDPELALLPGERYLAGGTWLFSEPQRGVTGLVDLTSLGWPTWESLPDGGLRLSATCTIADLERVPWPLESTALLAHQCADALLMSWKIQYAATLGGNVALGLPAGAMTSLLAGLDAVAVLRSGHGERHVPVAALITGAGTTALRDGEVIRAFDIAATALTAPTAFRRHALTDLGRSAAVVVGRATSDGLVLTVTASTPAPVVLRGSSVAELDDAVRSITTWHDDVHGSPDWRAAVTGSAVTEVAEELLR</sequence>
<dbReference type="InterPro" id="IPR051312">
    <property type="entry name" value="Diverse_Substr_Oxidored"/>
</dbReference>
<comment type="caution">
    <text evidence="2">The sequence shown here is derived from an EMBL/GenBank/DDBJ whole genome shotgun (WGS) entry which is preliminary data.</text>
</comment>
<dbReference type="RefSeq" id="WP_120060552.1">
    <property type="nucleotide sequence ID" value="NZ_QYRP01000002.1"/>
</dbReference>
<dbReference type="PANTHER" id="PTHR42659:SF9">
    <property type="entry name" value="XANTHINE DEHYDROGENASE FAD-BINDING SUBUNIT XDHB-RELATED"/>
    <property type="match status" value="1"/>
</dbReference>